<keyword evidence="1" id="KW-0812">Transmembrane</keyword>
<feature type="transmembrane region" description="Helical" evidence="1">
    <location>
        <begin position="12"/>
        <end position="32"/>
    </location>
</feature>
<feature type="transmembrane region" description="Helical" evidence="1">
    <location>
        <begin position="57"/>
        <end position="77"/>
    </location>
</feature>
<organism evidence="2 3">
    <name type="scientific">Nocardia mexicana</name>
    <dbReference type="NCBI Taxonomy" id="279262"/>
    <lineage>
        <taxon>Bacteria</taxon>
        <taxon>Bacillati</taxon>
        <taxon>Actinomycetota</taxon>
        <taxon>Actinomycetes</taxon>
        <taxon>Mycobacteriales</taxon>
        <taxon>Nocardiaceae</taxon>
        <taxon>Nocardia</taxon>
    </lineage>
</organism>
<protein>
    <submittedName>
        <fullName evidence="2">Uncharacterized protein DUF5134</fullName>
    </submittedName>
</protein>
<evidence type="ECO:0000256" key="1">
    <source>
        <dbReference type="SAM" id="Phobius"/>
    </source>
</evidence>
<accession>A0A370GK39</accession>
<dbReference type="Proteomes" id="UP000255355">
    <property type="component" value="Unassembled WGS sequence"/>
</dbReference>
<comment type="caution">
    <text evidence="2">The sequence shown here is derived from an EMBL/GenBank/DDBJ whole genome shotgun (WGS) entry which is preliminary data.</text>
</comment>
<dbReference type="AlphaFoldDB" id="A0A370GK39"/>
<evidence type="ECO:0000313" key="2">
    <source>
        <dbReference type="EMBL" id="RDI42764.1"/>
    </source>
</evidence>
<gene>
    <name evidence="2" type="ORF">DFR68_12427</name>
</gene>
<feature type="transmembrane region" description="Helical" evidence="1">
    <location>
        <begin position="145"/>
        <end position="163"/>
    </location>
</feature>
<keyword evidence="1" id="KW-0472">Membrane</keyword>
<name>A0A370GK39_9NOCA</name>
<reference evidence="2 3" key="1">
    <citation type="submission" date="2018-07" db="EMBL/GenBank/DDBJ databases">
        <title>Genomic Encyclopedia of Type Strains, Phase IV (KMG-IV): sequencing the most valuable type-strain genomes for metagenomic binning, comparative biology and taxonomic classification.</title>
        <authorList>
            <person name="Goeker M."/>
        </authorList>
    </citation>
    <scope>NUCLEOTIDE SEQUENCE [LARGE SCALE GENOMIC DNA]</scope>
    <source>
        <strain evidence="2 3">DSM 44952</strain>
    </source>
</reference>
<feature type="transmembrane region" description="Helical" evidence="1">
    <location>
        <begin position="114"/>
        <end position="133"/>
    </location>
</feature>
<keyword evidence="3" id="KW-1185">Reference proteome</keyword>
<dbReference type="InterPro" id="IPR033458">
    <property type="entry name" value="DUF5134"/>
</dbReference>
<keyword evidence="1" id="KW-1133">Transmembrane helix</keyword>
<dbReference type="RefSeq" id="WP_068028165.1">
    <property type="nucleotide sequence ID" value="NZ_QQAZ01000024.1"/>
</dbReference>
<dbReference type="EMBL" id="QQAZ01000024">
    <property type="protein sequence ID" value="RDI42764.1"/>
    <property type="molecule type" value="Genomic_DNA"/>
</dbReference>
<dbReference type="Pfam" id="PF17197">
    <property type="entry name" value="DUF5134"/>
    <property type="match status" value="1"/>
</dbReference>
<dbReference type="OrthoDB" id="4570683at2"/>
<feature type="transmembrane region" description="Helical" evidence="1">
    <location>
        <begin position="83"/>
        <end position="102"/>
    </location>
</feature>
<sequence>MGGFVMEYDALRWGVVAAFVVAAVIVAARLLAAGAECADDAGGVSVSGMVLDRESDAAHLLMCLVMLAMLVFPAGAAPAAVEGVLTAMVVVYAGLLAGRILQRRMGTRTAAADHLAPLVYHVIAAAAMLWAMSGHQHGSHHAAPPIPMLVLAALFTLDAVLMLTPGTKNLLRHALPHTPGRAALVPHIIMDLGTTYMLLAAATG</sequence>
<evidence type="ECO:0000313" key="3">
    <source>
        <dbReference type="Proteomes" id="UP000255355"/>
    </source>
</evidence>
<proteinExistence type="predicted"/>